<proteinExistence type="predicted"/>
<dbReference type="EC" id="2.3.1.-" evidence="2"/>
<accession>A0ABZ0V7M0</accession>
<dbReference type="RefSeq" id="WP_322409354.1">
    <property type="nucleotide sequence ID" value="NZ_CP139779.1"/>
</dbReference>
<dbReference type="InterPro" id="IPR000182">
    <property type="entry name" value="GNAT_dom"/>
</dbReference>
<dbReference type="Pfam" id="PF00583">
    <property type="entry name" value="Acetyltransf_1"/>
    <property type="match status" value="1"/>
</dbReference>
<dbReference type="InterPro" id="IPR016181">
    <property type="entry name" value="Acyl_CoA_acyltransferase"/>
</dbReference>
<dbReference type="GO" id="GO:0016746">
    <property type="term" value="F:acyltransferase activity"/>
    <property type="evidence" value="ECO:0007669"/>
    <property type="project" value="UniProtKB-KW"/>
</dbReference>
<dbReference type="Proteomes" id="UP001324533">
    <property type="component" value="Chromosome"/>
</dbReference>
<feature type="domain" description="N-acetyltransferase" evidence="1">
    <location>
        <begin position="15"/>
        <end position="191"/>
    </location>
</feature>
<evidence type="ECO:0000313" key="2">
    <source>
        <dbReference type="EMBL" id="WQB69234.1"/>
    </source>
</evidence>
<gene>
    <name evidence="2" type="ORF">T9R20_11000</name>
</gene>
<keyword evidence="2" id="KW-0378">Hydrolase</keyword>
<sequence length="195" mass="21038">MSVEILPATSERHDDAVHALAHGDGLSCLCQWWMVRPSDFAALTQQDRERMLRDDLSAPVAPGLVAYRDGEAAGWVRVGPRPAQARIARTRAILGHSHEPLDDPSVWAVTCFAIRREHRGEGLMRELLDAAVAHARAHGARVIEGYPLDPSVKKRTANDLYHGTVSVFESAGFEVVARPKPGSAIVALPAGGAAD</sequence>
<reference evidence="2 3" key="1">
    <citation type="submission" date="2023-06" db="EMBL/GenBank/DDBJ databases">
        <title>Rock-solubilizing bacteria, Microbacterium invictum, promotes re-establishment of vegetation in rocky wasteland by accelerating rock bio-weathering and reshaping soil bacterial community.</title>
        <authorList>
            <person name="Liu C."/>
        </authorList>
    </citation>
    <scope>NUCLEOTIDE SEQUENCE [LARGE SCALE GENOMIC DNA]</scope>
    <source>
        <strain evidence="2 3">X-18</strain>
    </source>
</reference>
<protein>
    <submittedName>
        <fullName evidence="2">GNAT family N-acetyltransferase</fullName>
        <ecNumber evidence="2">2.3.1.-</ecNumber>
    </submittedName>
</protein>
<name>A0ABZ0V7M0_9MICO</name>
<dbReference type="SUPFAM" id="SSF55729">
    <property type="entry name" value="Acyl-CoA N-acyltransferases (Nat)"/>
    <property type="match status" value="1"/>
</dbReference>
<evidence type="ECO:0000313" key="3">
    <source>
        <dbReference type="Proteomes" id="UP001324533"/>
    </source>
</evidence>
<keyword evidence="2" id="KW-0808">Transferase</keyword>
<dbReference type="CDD" id="cd04301">
    <property type="entry name" value="NAT_SF"/>
    <property type="match status" value="1"/>
</dbReference>
<dbReference type="PROSITE" id="PS51186">
    <property type="entry name" value="GNAT"/>
    <property type="match status" value="1"/>
</dbReference>
<keyword evidence="2" id="KW-0012">Acyltransferase</keyword>
<evidence type="ECO:0000259" key="1">
    <source>
        <dbReference type="PROSITE" id="PS51186"/>
    </source>
</evidence>
<dbReference type="GO" id="GO:0016787">
    <property type="term" value="F:hydrolase activity"/>
    <property type="evidence" value="ECO:0007669"/>
    <property type="project" value="UniProtKB-KW"/>
</dbReference>
<dbReference type="Gene3D" id="3.40.630.30">
    <property type="match status" value="1"/>
</dbReference>
<organism evidence="2 3">
    <name type="scientific">Microbacterium invictum</name>
    <dbReference type="NCBI Taxonomy" id="515415"/>
    <lineage>
        <taxon>Bacteria</taxon>
        <taxon>Bacillati</taxon>
        <taxon>Actinomycetota</taxon>
        <taxon>Actinomycetes</taxon>
        <taxon>Micrococcales</taxon>
        <taxon>Microbacteriaceae</taxon>
        <taxon>Microbacterium</taxon>
    </lineage>
</organism>
<keyword evidence="3" id="KW-1185">Reference proteome</keyword>
<dbReference type="EMBL" id="CP139779">
    <property type="protein sequence ID" value="WQB69234.1"/>
    <property type="molecule type" value="Genomic_DNA"/>
</dbReference>